<protein>
    <recommendedName>
        <fullName evidence="3">HTH psq-type domain-containing protein</fullName>
    </recommendedName>
</protein>
<evidence type="ECO:0000313" key="2">
    <source>
        <dbReference type="Proteomes" id="UP000800200"/>
    </source>
</evidence>
<accession>A0A6A6D7L4</accession>
<dbReference type="AlphaFoldDB" id="A0A6A6D7L4"/>
<name>A0A6A6D7L4_9PEZI</name>
<dbReference type="EMBL" id="ML994735">
    <property type="protein sequence ID" value="KAF2175377.1"/>
    <property type="molecule type" value="Genomic_DNA"/>
</dbReference>
<evidence type="ECO:0008006" key="3">
    <source>
        <dbReference type="Google" id="ProtNLM"/>
    </source>
</evidence>
<sequence length="86" mass="9932">MSDYLGEEAQIALALRCISTKNSYIIKDVAKMFNVDYRRLLRRSKNPSSRSTRQKTNQKLTSAQLKALELYIKRLNDLGQPPLVEM</sequence>
<reference evidence="1" key="1">
    <citation type="journal article" date="2020" name="Stud. Mycol.">
        <title>101 Dothideomycetes genomes: a test case for predicting lifestyles and emergence of pathogens.</title>
        <authorList>
            <person name="Haridas S."/>
            <person name="Albert R."/>
            <person name="Binder M."/>
            <person name="Bloem J."/>
            <person name="Labutti K."/>
            <person name="Salamov A."/>
            <person name="Andreopoulos B."/>
            <person name="Baker S."/>
            <person name="Barry K."/>
            <person name="Bills G."/>
            <person name="Bluhm B."/>
            <person name="Cannon C."/>
            <person name="Castanera R."/>
            <person name="Culley D."/>
            <person name="Daum C."/>
            <person name="Ezra D."/>
            <person name="Gonzalez J."/>
            <person name="Henrissat B."/>
            <person name="Kuo A."/>
            <person name="Liang C."/>
            <person name="Lipzen A."/>
            <person name="Lutzoni F."/>
            <person name="Magnuson J."/>
            <person name="Mondo S."/>
            <person name="Nolan M."/>
            <person name="Ohm R."/>
            <person name="Pangilinan J."/>
            <person name="Park H.-J."/>
            <person name="Ramirez L."/>
            <person name="Alfaro M."/>
            <person name="Sun H."/>
            <person name="Tritt A."/>
            <person name="Yoshinaga Y."/>
            <person name="Zwiers L.-H."/>
            <person name="Turgeon B."/>
            <person name="Goodwin S."/>
            <person name="Spatafora J."/>
            <person name="Crous P."/>
            <person name="Grigoriev I."/>
        </authorList>
    </citation>
    <scope>NUCLEOTIDE SEQUENCE</scope>
    <source>
        <strain evidence="1">CBS 207.26</strain>
    </source>
</reference>
<keyword evidence="2" id="KW-1185">Reference proteome</keyword>
<feature type="non-terminal residue" evidence="1">
    <location>
        <position position="86"/>
    </location>
</feature>
<organism evidence="1 2">
    <name type="scientific">Zopfia rhizophila CBS 207.26</name>
    <dbReference type="NCBI Taxonomy" id="1314779"/>
    <lineage>
        <taxon>Eukaryota</taxon>
        <taxon>Fungi</taxon>
        <taxon>Dikarya</taxon>
        <taxon>Ascomycota</taxon>
        <taxon>Pezizomycotina</taxon>
        <taxon>Dothideomycetes</taxon>
        <taxon>Dothideomycetes incertae sedis</taxon>
        <taxon>Zopfiaceae</taxon>
        <taxon>Zopfia</taxon>
    </lineage>
</organism>
<proteinExistence type="predicted"/>
<dbReference type="OrthoDB" id="4230268at2759"/>
<gene>
    <name evidence="1" type="ORF">K469DRAFT_702284</name>
</gene>
<dbReference type="Proteomes" id="UP000800200">
    <property type="component" value="Unassembled WGS sequence"/>
</dbReference>
<evidence type="ECO:0000313" key="1">
    <source>
        <dbReference type="EMBL" id="KAF2175377.1"/>
    </source>
</evidence>